<organism evidence="2 3">
    <name type="scientific">Arthrobacter pigmenti</name>
    <dbReference type="NCBI Taxonomy" id="271432"/>
    <lineage>
        <taxon>Bacteria</taxon>
        <taxon>Bacillati</taxon>
        <taxon>Actinomycetota</taxon>
        <taxon>Actinomycetes</taxon>
        <taxon>Micrococcales</taxon>
        <taxon>Micrococcaceae</taxon>
        <taxon>Arthrobacter</taxon>
    </lineage>
</organism>
<feature type="transmembrane region" description="Helical" evidence="1">
    <location>
        <begin position="161"/>
        <end position="180"/>
    </location>
</feature>
<feature type="transmembrane region" description="Helical" evidence="1">
    <location>
        <begin position="121"/>
        <end position="141"/>
    </location>
</feature>
<keyword evidence="3" id="KW-1185">Reference proteome</keyword>
<comment type="caution">
    <text evidence="2">The sequence shown here is derived from an EMBL/GenBank/DDBJ whole genome shotgun (WGS) entry which is preliminary data.</text>
</comment>
<gene>
    <name evidence="2" type="ORF">BJ994_003348</name>
</gene>
<protein>
    <submittedName>
        <fullName evidence="2">Uncharacterized protein</fullName>
    </submittedName>
</protein>
<dbReference type="Proteomes" id="UP000547458">
    <property type="component" value="Unassembled WGS sequence"/>
</dbReference>
<reference evidence="2 3" key="1">
    <citation type="submission" date="2020-03" db="EMBL/GenBank/DDBJ databases">
        <title>Sequencing the genomes of 1000 actinobacteria strains.</title>
        <authorList>
            <person name="Klenk H.-P."/>
        </authorList>
    </citation>
    <scope>NUCLEOTIDE SEQUENCE [LARGE SCALE GENOMIC DNA]</scope>
    <source>
        <strain evidence="2 3">DSM 16403</strain>
    </source>
</reference>
<name>A0A846RUT2_9MICC</name>
<evidence type="ECO:0000313" key="3">
    <source>
        <dbReference type="Proteomes" id="UP000547458"/>
    </source>
</evidence>
<keyword evidence="1" id="KW-0472">Membrane</keyword>
<sequence length="196" mass="21838">MQRFRWWQTFGRNLFHLRLSNPDGYQALYAVDIRHWGNQGSGEVKADLYRDGRRYAESKLPAAFPLKEGGIVEVAMSGFGLKRCHYITANGAEHQLIPDPRSAEGRRARLDREHPSLSRGIGFLSATFLVIGLLLLLLQIAGPISEVPPLAERFGTFESPVQLPLWLNIALGLGAVLGSMERALRLRCSWLDSAGN</sequence>
<dbReference type="EMBL" id="JAATJL010000001">
    <property type="protein sequence ID" value="NJC24272.1"/>
    <property type="molecule type" value="Genomic_DNA"/>
</dbReference>
<keyword evidence="1" id="KW-1133">Transmembrane helix</keyword>
<dbReference type="RefSeq" id="WP_245192314.1">
    <property type="nucleotide sequence ID" value="NZ_JAATJL010000001.1"/>
</dbReference>
<keyword evidence="1" id="KW-0812">Transmembrane</keyword>
<proteinExistence type="predicted"/>
<evidence type="ECO:0000313" key="2">
    <source>
        <dbReference type="EMBL" id="NJC24272.1"/>
    </source>
</evidence>
<dbReference type="AlphaFoldDB" id="A0A846RUT2"/>
<accession>A0A846RUT2</accession>
<evidence type="ECO:0000256" key="1">
    <source>
        <dbReference type="SAM" id="Phobius"/>
    </source>
</evidence>